<dbReference type="EMBL" id="CAMGYJ010000011">
    <property type="protein sequence ID" value="CAI0625587.1"/>
    <property type="molecule type" value="Genomic_DNA"/>
</dbReference>
<evidence type="ECO:0000313" key="2">
    <source>
        <dbReference type="EMBL" id="CAI0625587.1"/>
    </source>
</evidence>
<name>A0AAV0RXJ2_9ROSI</name>
<keyword evidence="1" id="KW-0472">Membrane</keyword>
<dbReference type="Proteomes" id="UP001154282">
    <property type="component" value="Unassembled WGS sequence"/>
</dbReference>
<keyword evidence="3" id="KW-1185">Reference proteome</keyword>
<feature type="transmembrane region" description="Helical" evidence="1">
    <location>
        <begin position="39"/>
        <end position="59"/>
    </location>
</feature>
<feature type="non-terminal residue" evidence="2">
    <location>
        <position position="1"/>
    </location>
</feature>
<accession>A0AAV0RXJ2</accession>
<comment type="caution">
    <text evidence="2">The sequence shown here is derived from an EMBL/GenBank/DDBJ whole genome shotgun (WGS) entry which is preliminary data.</text>
</comment>
<reference evidence="2" key="1">
    <citation type="submission" date="2022-08" db="EMBL/GenBank/DDBJ databases">
        <authorList>
            <person name="Gutierrez-Valencia J."/>
        </authorList>
    </citation>
    <scope>NUCLEOTIDE SEQUENCE</scope>
</reference>
<sequence>HPPRHQSSPSLPLFLEEGEGRRKKRTIAHWRRIGELSKAAPFVFLFMSLLFVAFSSYSFSSHMNFSPLSFFIMQAELILIQICLLPFLSKNKKDIEGGSRKGTRRMRRKNYFQVDHRPLSELSSSQKALTTLVSFSFPTTAKSCRRRGGVVHRLIC</sequence>
<evidence type="ECO:0000256" key="1">
    <source>
        <dbReference type="SAM" id="Phobius"/>
    </source>
</evidence>
<keyword evidence="1" id="KW-0812">Transmembrane</keyword>
<feature type="transmembrane region" description="Helical" evidence="1">
    <location>
        <begin position="65"/>
        <end position="88"/>
    </location>
</feature>
<protein>
    <submittedName>
        <fullName evidence="2">Uncharacterized protein</fullName>
    </submittedName>
</protein>
<gene>
    <name evidence="2" type="ORF">LITE_LOCUS50499</name>
</gene>
<evidence type="ECO:0000313" key="3">
    <source>
        <dbReference type="Proteomes" id="UP001154282"/>
    </source>
</evidence>
<proteinExistence type="predicted"/>
<organism evidence="2 3">
    <name type="scientific">Linum tenue</name>
    <dbReference type="NCBI Taxonomy" id="586396"/>
    <lineage>
        <taxon>Eukaryota</taxon>
        <taxon>Viridiplantae</taxon>
        <taxon>Streptophyta</taxon>
        <taxon>Embryophyta</taxon>
        <taxon>Tracheophyta</taxon>
        <taxon>Spermatophyta</taxon>
        <taxon>Magnoliopsida</taxon>
        <taxon>eudicotyledons</taxon>
        <taxon>Gunneridae</taxon>
        <taxon>Pentapetalae</taxon>
        <taxon>rosids</taxon>
        <taxon>fabids</taxon>
        <taxon>Malpighiales</taxon>
        <taxon>Linaceae</taxon>
        <taxon>Linum</taxon>
    </lineage>
</organism>
<keyword evidence="1" id="KW-1133">Transmembrane helix</keyword>
<dbReference type="AlphaFoldDB" id="A0AAV0RXJ2"/>